<gene>
    <name evidence="1" type="ORF">VNO77_17796</name>
</gene>
<dbReference type="EMBL" id="JAYMYQ010000004">
    <property type="protein sequence ID" value="KAK7337232.1"/>
    <property type="molecule type" value="Genomic_DNA"/>
</dbReference>
<keyword evidence="2" id="KW-1185">Reference proteome</keyword>
<comment type="caution">
    <text evidence="1">The sequence shown here is derived from an EMBL/GenBank/DDBJ whole genome shotgun (WGS) entry which is preliminary data.</text>
</comment>
<evidence type="ECO:0000313" key="1">
    <source>
        <dbReference type="EMBL" id="KAK7337232.1"/>
    </source>
</evidence>
<dbReference type="AlphaFoldDB" id="A0AAN9QJ21"/>
<dbReference type="Proteomes" id="UP001367508">
    <property type="component" value="Unassembled WGS sequence"/>
</dbReference>
<proteinExistence type="predicted"/>
<reference evidence="1 2" key="1">
    <citation type="submission" date="2024-01" db="EMBL/GenBank/DDBJ databases">
        <title>The genomes of 5 underutilized Papilionoideae crops provide insights into root nodulation and disease resistanc.</title>
        <authorList>
            <person name="Jiang F."/>
        </authorList>
    </citation>
    <scope>NUCLEOTIDE SEQUENCE [LARGE SCALE GENOMIC DNA]</scope>
    <source>
        <strain evidence="1">LVBAO_FW01</strain>
        <tissue evidence="1">Leaves</tissue>
    </source>
</reference>
<sequence length="187" mass="21150">MTLWSLVVVGGYHIRSNEASYHQNKGSGRDEGTGRNDVVCLGDFNSIRDPDERKEGVKGMLLNATKKDLHKLMEIKALTSMINSQVLPHRFSTVRGHLTLFTVMLSSLPFTYSYSEEDQNTSSPNSQEEQLLDALMDLIGNPNIINGMLDEWMVTRVWEGYWNGLSMGEGRERGRKREKGTNPRAEN</sequence>
<evidence type="ECO:0000313" key="2">
    <source>
        <dbReference type="Proteomes" id="UP001367508"/>
    </source>
</evidence>
<protein>
    <submittedName>
        <fullName evidence="1">Uncharacterized protein</fullName>
    </submittedName>
</protein>
<accession>A0AAN9QJ21</accession>
<organism evidence="1 2">
    <name type="scientific">Canavalia gladiata</name>
    <name type="common">Sword bean</name>
    <name type="synonym">Dolichos gladiatus</name>
    <dbReference type="NCBI Taxonomy" id="3824"/>
    <lineage>
        <taxon>Eukaryota</taxon>
        <taxon>Viridiplantae</taxon>
        <taxon>Streptophyta</taxon>
        <taxon>Embryophyta</taxon>
        <taxon>Tracheophyta</taxon>
        <taxon>Spermatophyta</taxon>
        <taxon>Magnoliopsida</taxon>
        <taxon>eudicotyledons</taxon>
        <taxon>Gunneridae</taxon>
        <taxon>Pentapetalae</taxon>
        <taxon>rosids</taxon>
        <taxon>fabids</taxon>
        <taxon>Fabales</taxon>
        <taxon>Fabaceae</taxon>
        <taxon>Papilionoideae</taxon>
        <taxon>50 kb inversion clade</taxon>
        <taxon>NPAAA clade</taxon>
        <taxon>indigoferoid/millettioid clade</taxon>
        <taxon>Phaseoleae</taxon>
        <taxon>Canavalia</taxon>
    </lineage>
</organism>
<name>A0AAN9QJ21_CANGL</name>